<evidence type="ECO:0000313" key="2">
    <source>
        <dbReference type="Proteomes" id="UP001150538"/>
    </source>
</evidence>
<sequence length="231" mass="25972">MSSPSNDDPFSILQAAFITTLALVNKSTECDGDTQDNTDFLFGTLMDYKDNVASRTDIEKWYNTNFKSLNDNQRGRILGQTKDAIKQLLLSCKANTWANLMSYNTKYQTQFSSSDSNKNASVAEFDKHVAFTPTKAVLAFGLLNEKVNDDIQKCEGKKCMVVNSKDFADYLLRIAGFACGTMAYVGLCDIALCKYVKGDVEGCKTLMERVREYHIIKEIQDFNYVPDNNVE</sequence>
<proteinExistence type="predicted"/>
<comment type="caution">
    <text evidence="1">The sequence shown here is derived from an EMBL/GenBank/DDBJ whole genome shotgun (WGS) entry which is preliminary data.</text>
</comment>
<dbReference type="EMBL" id="JANBPU010000370">
    <property type="protein sequence ID" value="KAJ1912182.1"/>
    <property type="molecule type" value="Genomic_DNA"/>
</dbReference>
<reference evidence="1" key="1">
    <citation type="submission" date="2022-07" db="EMBL/GenBank/DDBJ databases">
        <title>Phylogenomic reconstructions and comparative analyses of Kickxellomycotina fungi.</title>
        <authorList>
            <person name="Reynolds N.K."/>
            <person name="Stajich J.E."/>
            <person name="Barry K."/>
            <person name="Grigoriev I.V."/>
            <person name="Crous P."/>
            <person name="Smith M.E."/>
        </authorList>
    </citation>
    <scope>NUCLEOTIDE SEQUENCE</scope>
    <source>
        <strain evidence="1">NBRC 100468</strain>
    </source>
</reference>
<keyword evidence="2" id="KW-1185">Reference proteome</keyword>
<accession>A0A9W7ZS75</accession>
<organism evidence="1 2">
    <name type="scientific">Mycoemilia scoparia</name>
    <dbReference type="NCBI Taxonomy" id="417184"/>
    <lineage>
        <taxon>Eukaryota</taxon>
        <taxon>Fungi</taxon>
        <taxon>Fungi incertae sedis</taxon>
        <taxon>Zoopagomycota</taxon>
        <taxon>Kickxellomycotina</taxon>
        <taxon>Kickxellomycetes</taxon>
        <taxon>Kickxellales</taxon>
        <taxon>Kickxellaceae</taxon>
        <taxon>Mycoemilia</taxon>
    </lineage>
</organism>
<protein>
    <submittedName>
        <fullName evidence="1">Uncharacterized protein</fullName>
    </submittedName>
</protein>
<evidence type="ECO:0000313" key="1">
    <source>
        <dbReference type="EMBL" id="KAJ1912182.1"/>
    </source>
</evidence>
<gene>
    <name evidence="1" type="ORF">H4219_005697</name>
</gene>
<dbReference type="Proteomes" id="UP001150538">
    <property type="component" value="Unassembled WGS sequence"/>
</dbReference>
<name>A0A9W7ZS75_9FUNG</name>
<dbReference type="AlphaFoldDB" id="A0A9W7ZS75"/>